<dbReference type="Proteomes" id="UP000327468">
    <property type="component" value="Chromosome 27"/>
</dbReference>
<evidence type="ECO:0000256" key="1">
    <source>
        <dbReference type="SAM" id="Phobius"/>
    </source>
</evidence>
<proteinExistence type="predicted"/>
<gene>
    <name evidence="2" type="ORF">PHYPO_G00163570</name>
</gene>
<keyword evidence="3" id="KW-1185">Reference proteome</keyword>
<organism evidence="2 3">
    <name type="scientific">Pangasianodon hypophthalmus</name>
    <name type="common">Striped catfish</name>
    <name type="synonym">Helicophagus hypophthalmus</name>
    <dbReference type="NCBI Taxonomy" id="310915"/>
    <lineage>
        <taxon>Eukaryota</taxon>
        <taxon>Metazoa</taxon>
        <taxon>Chordata</taxon>
        <taxon>Craniata</taxon>
        <taxon>Vertebrata</taxon>
        <taxon>Euteleostomi</taxon>
        <taxon>Actinopterygii</taxon>
        <taxon>Neopterygii</taxon>
        <taxon>Teleostei</taxon>
        <taxon>Ostariophysi</taxon>
        <taxon>Siluriformes</taxon>
        <taxon>Pangasiidae</taxon>
        <taxon>Pangasianodon</taxon>
    </lineage>
</organism>
<evidence type="ECO:0000313" key="3">
    <source>
        <dbReference type="Proteomes" id="UP000327468"/>
    </source>
</evidence>
<keyword evidence="1" id="KW-1133">Transmembrane helix</keyword>
<protein>
    <submittedName>
        <fullName evidence="2">Uncharacterized protein</fullName>
    </submittedName>
</protein>
<evidence type="ECO:0000313" key="2">
    <source>
        <dbReference type="EMBL" id="KAB5522800.1"/>
    </source>
</evidence>
<keyword evidence="1" id="KW-0812">Transmembrane</keyword>
<name>A0A5N5JYS2_PANHP</name>
<dbReference type="AlphaFoldDB" id="A0A5N5JYS2"/>
<feature type="transmembrane region" description="Helical" evidence="1">
    <location>
        <begin position="152"/>
        <end position="171"/>
    </location>
</feature>
<feature type="transmembrane region" description="Helical" evidence="1">
    <location>
        <begin position="90"/>
        <end position="110"/>
    </location>
</feature>
<dbReference type="EMBL" id="VFJC01000028">
    <property type="protein sequence ID" value="KAB5522800.1"/>
    <property type="molecule type" value="Genomic_DNA"/>
</dbReference>
<accession>A0A5N5JYS2</accession>
<sequence>MAGEANVITEFLKKPFGKLGIISLLLYIFEENIDDDFVCPCERVQNIVTSLLYGGIPSVSSFFITYGIMDFFPETDDKKQMDIIKKKNKLYSFLTSAVWLFLCLIDGRYLSCATSASKGEYIETDTLKWCKPSENTTFFSENEQTTQKWMSISQDMGFCMLVIVFLLVAGVKKFYNSDTNTNTVEMEDAV</sequence>
<comment type="caution">
    <text evidence="2">The sequence shown here is derived from an EMBL/GenBank/DDBJ whole genome shotgun (WGS) entry which is preliminary data.</text>
</comment>
<keyword evidence="1" id="KW-0472">Membrane</keyword>
<reference evidence="2 3" key="1">
    <citation type="submission" date="2019-06" db="EMBL/GenBank/DDBJ databases">
        <title>A chromosome-scale genome assembly of the striped catfish, Pangasianodon hypophthalmus.</title>
        <authorList>
            <person name="Wen M."/>
            <person name="Zahm M."/>
            <person name="Roques C."/>
            <person name="Cabau C."/>
            <person name="Klopp C."/>
            <person name="Donnadieu C."/>
            <person name="Jouanno E."/>
            <person name="Avarre J.-C."/>
            <person name="Campet M."/>
            <person name="Ha T.T.T."/>
            <person name="Dugue R."/>
            <person name="Lampietro C."/>
            <person name="Louis A."/>
            <person name="Herpin A."/>
            <person name="Echchiki A."/>
            <person name="Berthelot C."/>
            <person name="Parey E."/>
            <person name="Roest-Crollius H."/>
            <person name="Braasch I."/>
            <person name="Postlethwait J."/>
            <person name="Bobe J."/>
            <person name="Montfort J."/>
            <person name="Bouchez O."/>
            <person name="Begum T."/>
            <person name="Schartl M."/>
            <person name="Guiguen Y."/>
        </authorList>
    </citation>
    <scope>NUCLEOTIDE SEQUENCE [LARGE SCALE GENOMIC DNA]</scope>
    <source>
        <strain evidence="2 3">Indonesia</strain>
        <tissue evidence="2">Blood</tissue>
    </source>
</reference>
<feature type="transmembrane region" description="Helical" evidence="1">
    <location>
        <begin position="50"/>
        <end position="69"/>
    </location>
</feature>